<dbReference type="EMBL" id="FCNX02000012">
    <property type="protein sequence ID" value="SAK85984.1"/>
    <property type="molecule type" value="Genomic_DNA"/>
</dbReference>
<evidence type="ECO:0000313" key="2">
    <source>
        <dbReference type="Proteomes" id="UP000054903"/>
    </source>
</evidence>
<dbReference type="STRING" id="1777138.AWB77_04554"/>
<dbReference type="RefSeq" id="WP_279616192.1">
    <property type="nucleotide sequence ID" value="NZ_FCNX02000012.1"/>
</dbReference>
<proteinExistence type="predicted"/>
<protein>
    <submittedName>
        <fullName evidence="1">Uncharacterized protein</fullName>
    </submittedName>
</protein>
<dbReference type="AlphaFoldDB" id="A0A158CUI4"/>
<reference evidence="1" key="1">
    <citation type="submission" date="2016-01" db="EMBL/GenBank/DDBJ databases">
        <authorList>
            <person name="Peeters C."/>
        </authorList>
    </citation>
    <scope>NUCLEOTIDE SEQUENCE</scope>
    <source>
        <strain evidence="1">LMG 29320</strain>
    </source>
</reference>
<name>A0A158CUI4_9BURK</name>
<keyword evidence="2" id="KW-1185">Reference proteome</keyword>
<sequence length="43" mass="4753">MTKTSVSTVRVLMSFFALRYVALLSDAEHIFAAHPEATALVEK</sequence>
<comment type="caution">
    <text evidence="1">The sequence shown here is derived from an EMBL/GenBank/DDBJ whole genome shotgun (WGS) entry which is preliminary data.</text>
</comment>
<organism evidence="1 2">
    <name type="scientific">Caballeronia fortuita</name>
    <dbReference type="NCBI Taxonomy" id="1777138"/>
    <lineage>
        <taxon>Bacteria</taxon>
        <taxon>Pseudomonadati</taxon>
        <taxon>Pseudomonadota</taxon>
        <taxon>Betaproteobacteria</taxon>
        <taxon>Burkholderiales</taxon>
        <taxon>Burkholderiaceae</taxon>
        <taxon>Caballeronia</taxon>
    </lineage>
</organism>
<evidence type="ECO:0000313" key="1">
    <source>
        <dbReference type="EMBL" id="SAK85984.1"/>
    </source>
</evidence>
<gene>
    <name evidence="1" type="ORF">AWB77_04554</name>
</gene>
<accession>A0A158CUI4</accession>
<dbReference type="Proteomes" id="UP000054903">
    <property type="component" value="Unassembled WGS sequence"/>
</dbReference>